<evidence type="ECO:0000259" key="17">
    <source>
        <dbReference type="PROSITE" id="PS50173"/>
    </source>
</evidence>
<dbReference type="Gene3D" id="1.10.150.20">
    <property type="entry name" value="5' to 3' exonuclease, C-terminal subdomain"/>
    <property type="match status" value="1"/>
</dbReference>
<sequence length="366" mass="41677">MGHIIKKIIHIDMDMFFAAIEIRDHPQLRYTPVVVGGKPNSRGVVATANYEARKYGIRSAMPCREAYKRCPHCVFIRPRMEKYREVSRQIRDIFYTVTDMVEPLSLDEAYLDVTQNKLHDESATRVAQHIKKTILATTHLTASAGVAPNKFVAKIASDYNKPDGLCVVAPPSLLKFIHPLPVSKVPGVGKITNEKLQRLQIKTIADLSQRPLTFLIDHFGKFGVHLHNIARGVDEREVVADRIRKSYGRETTFSDDITDMQKIHTYLCECSQNVFRAITKQNLRARTATLKIKYHDFQTITRRSTKEGYFMSAHELYETISLLLQQTKVGETPIRLAGVSVSSFEDVNSQQLYFDFDDDMNSVIGE</sequence>
<dbReference type="GO" id="GO:0005829">
    <property type="term" value="C:cytosol"/>
    <property type="evidence" value="ECO:0007669"/>
    <property type="project" value="TreeGrafter"/>
</dbReference>
<feature type="domain" description="UmuC" evidence="17">
    <location>
        <begin position="8"/>
        <end position="189"/>
    </location>
</feature>
<organism evidence="18 19">
    <name type="scientific">Uabimicrobium amorphum</name>
    <dbReference type="NCBI Taxonomy" id="2596890"/>
    <lineage>
        <taxon>Bacteria</taxon>
        <taxon>Pseudomonadati</taxon>
        <taxon>Planctomycetota</taxon>
        <taxon>Candidatus Uabimicrobiia</taxon>
        <taxon>Candidatus Uabimicrobiales</taxon>
        <taxon>Candidatus Uabimicrobiaceae</taxon>
        <taxon>Candidatus Uabimicrobium</taxon>
    </lineage>
</organism>
<dbReference type="FunFam" id="3.30.1490.100:FF:000004">
    <property type="entry name" value="DNA polymerase IV"/>
    <property type="match status" value="1"/>
</dbReference>
<keyword evidence="14 16" id="KW-0234">DNA repair</keyword>
<dbReference type="InterPro" id="IPR022880">
    <property type="entry name" value="DNApol_IV"/>
</dbReference>
<comment type="similarity">
    <text evidence="2 16">Belongs to the DNA polymerase type-Y family.</text>
</comment>
<dbReference type="NCBIfam" id="NF010731">
    <property type="entry name" value="PRK14133.1"/>
    <property type="match status" value="1"/>
</dbReference>
<evidence type="ECO:0000256" key="11">
    <source>
        <dbReference type="ARBA" id="ARBA00022842"/>
    </source>
</evidence>
<protein>
    <recommendedName>
        <fullName evidence="16">DNA polymerase IV</fullName>
        <shortName evidence="16">Pol IV</shortName>
        <ecNumber evidence="16">2.7.7.7</ecNumber>
    </recommendedName>
</protein>
<keyword evidence="6 16" id="KW-0808">Transferase</keyword>
<evidence type="ECO:0000256" key="4">
    <source>
        <dbReference type="ARBA" id="ARBA00022457"/>
    </source>
</evidence>
<comment type="cofactor">
    <cofactor evidence="16">
        <name>Mg(2+)</name>
        <dbReference type="ChEBI" id="CHEBI:18420"/>
    </cofactor>
    <text evidence="16">Binds 2 magnesium ions per subunit.</text>
</comment>
<evidence type="ECO:0000313" key="19">
    <source>
        <dbReference type="Proteomes" id="UP000326354"/>
    </source>
</evidence>
<evidence type="ECO:0000256" key="5">
    <source>
        <dbReference type="ARBA" id="ARBA00022490"/>
    </source>
</evidence>
<dbReference type="GO" id="GO:0009432">
    <property type="term" value="P:SOS response"/>
    <property type="evidence" value="ECO:0007669"/>
    <property type="project" value="TreeGrafter"/>
</dbReference>
<evidence type="ECO:0000256" key="8">
    <source>
        <dbReference type="ARBA" id="ARBA00022705"/>
    </source>
</evidence>
<feature type="site" description="Substrate discrimination" evidence="16">
    <location>
        <position position="17"/>
    </location>
</feature>
<dbReference type="PANTHER" id="PTHR11076">
    <property type="entry name" value="DNA REPAIR POLYMERASE UMUC / TRANSFERASE FAMILY MEMBER"/>
    <property type="match status" value="1"/>
</dbReference>
<evidence type="ECO:0000256" key="6">
    <source>
        <dbReference type="ARBA" id="ARBA00022679"/>
    </source>
</evidence>
<evidence type="ECO:0000256" key="10">
    <source>
        <dbReference type="ARBA" id="ARBA00022763"/>
    </source>
</evidence>
<dbReference type="InterPro" id="IPR050116">
    <property type="entry name" value="DNA_polymerase-Y"/>
</dbReference>
<keyword evidence="4 16" id="KW-0515">Mutator protein</keyword>
<comment type="function">
    <text evidence="16">Poorly processive, error-prone DNA polymerase involved in untargeted mutagenesis. Copies undamaged DNA at stalled replication forks, which arise in vivo from mismatched or misaligned primer ends. These misaligned primers can be extended by PolIV. Exhibits no 3'-5' exonuclease (proofreading) activity. May be involved in translesional synthesis, in conjunction with the beta clamp from PolIII.</text>
</comment>
<dbReference type="Gene3D" id="3.30.70.270">
    <property type="match status" value="1"/>
</dbReference>
<dbReference type="CDD" id="cd03586">
    <property type="entry name" value="PolY_Pol_IV_kappa"/>
    <property type="match status" value="1"/>
</dbReference>
<dbReference type="Proteomes" id="UP000326354">
    <property type="component" value="Chromosome"/>
</dbReference>
<dbReference type="GO" id="GO:0000287">
    <property type="term" value="F:magnesium ion binding"/>
    <property type="evidence" value="ECO:0007669"/>
    <property type="project" value="UniProtKB-UniRule"/>
</dbReference>
<keyword evidence="7 16" id="KW-0548">Nucleotidyltransferase</keyword>
<dbReference type="InterPro" id="IPR043502">
    <property type="entry name" value="DNA/RNA_pol_sf"/>
</dbReference>
<dbReference type="InterPro" id="IPR043128">
    <property type="entry name" value="Rev_trsase/Diguanyl_cyclase"/>
</dbReference>
<gene>
    <name evidence="16" type="primary">dinB</name>
    <name evidence="18" type="ORF">UABAM_03533</name>
</gene>
<dbReference type="Gene3D" id="3.40.1170.60">
    <property type="match status" value="1"/>
</dbReference>
<dbReference type="NCBIfam" id="NF002677">
    <property type="entry name" value="PRK02406.1"/>
    <property type="match status" value="1"/>
</dbReference>
<dbReference type="FunFam" id="3.40.1170.60:FF:000001">
    <property type="entry name" value="DNA polymerase IV"/>
    <property type="match status" value="1"/>
</dbReference>
<reference evidence="18 19" key="1">
    <citation type="submission" date="2019-08" db="EMBL/GenBank/DDBJ databases">
        <title>Complete genome sequence of Candidatus Uab amorphum.</title>
        <authorList>
            <person name="Shiratori T."/>
            <person name="Suzuki S."/>
            <person name="Kakizawa Y."/>
            <person name="Ishida K."/>
        </authorList>
    </citation>
    <scope>NUCLEOTIDE SEQUENCE [LARGE SCALE GENOMIC DNA]</scope>
    <source>
        <strain evidence="18 19">SRT547</strain>
    </source>
</reference>
<accession>A0A5S9IQ98</accession>
<dbReference type="InterPro" id="IPR036775">
    <property type="entry name" value="DNA_pol_Y-fam_lit_finger_sf"/>
</dbReference>
<dbReference type="EMBL" id="AP019860">
    <property type="protein sequence ID" value="BBM85170.1"/>
    <property type="molecule type" value="Genomic_DNA"/>
</dbReference>
<comment type="subunit">
    <text evidence="3 16">Monomer.</text>
</comment>
<dbReference type="InterPro" id="IPR001126">
    <property type="entry name" value="UmuC"/>
</dbReference>
<evidence type="ECO:0000256" key="2">
    <source>
        <dbReference type="ARBA" id="ARBA00010945"/>
    </source>
</evidence>
<dbReference type="AlphaFoldDB" id="A0A5S9IQ98"/>
<dbReference type="KEGG" id="uam:UABAM_03533"/>
<dbReference type="GO" id="GO:0006281">
    <property type="term" value="P:DNA repair"/>
    <property type="evidence" value="ECO:0007669"/>
    <property type="project" value="UniProtKB-UniRule"/>
</dbReference>
<dbReference type="EC" id="2.7.7.7" evidence="16"/>
<keyword evidence="19" id="KW-1185">Reference proteome</keyword>
<dbReference type="InterPro" id="IPR017961">
    <property type="entry name" value="DNA_pol_Y-fam_little_finger"/>
</dbReference>
<evidence type="ECO:0000256" key="9">
    <source>
        <dbReference type="ARBA" id="ARBA00022723"/>
    </source>
</evidence>
<dbReference type="PROSITE" id="PS50173">
    <property type="entry name" value="UMUC"/>
    <property type="match status" value="1"/>
</dbReference>
<name>A0A5S9IQ98_UABAM</name>
<keyword evidence="10 16" id="KW-0227">DNA damage</keyword>
<comment type="catalytic activity">
    <reaction evidence="15 16">
        <text>DNA(n) + a 2'-deoxyribonucleoside 5'-triphosphate = DNA(n+1) + diphosphate</text>
        <dbReference type="Rhea" id="RHEA:22508"/>
        <dbReference type="Rhea" id="RHEA-COMP:17339"/>
        <dbReference type="Rhea" id="RHEA-COMP:17340"/>
        <dbReference type="ChEBI" id="CHEBI:33019"/>
        <dbReference type="ChEBI" id="CHEBI:61560"/>
        <dbReference type="ChEBI" id="CHEBI:173112"/>
        <dbReference type="EC" id="2.7.7.7"/>
    </reaction>
</comment>
<dbReference type="RefSeq" id="WP_229759271.1">
    <property type="nucleotide sequence ID" value="NZ_AP019860.1"/>
</dbReference>
<dbReference type="Pfam" id="PF11799">
    <property type="entry name" value="IMS_C"/>
    <property type="match status" value="1"/>
</dbReference>
<keyword evidence="11 16" id="KW-0460">Magnesium</keyword>
<evidence type="ECO:0000256" key="14">
    <source>
        <dbReference type="ARBA" id="ARBA00023204"/>
    </source>
</evidence>
<keyword evidence="12 16" id="KW-0239">DNA-directed DNA polymerase</keyword>
<evidence type="ECO:0000256" key="1">
    <source>
        <dbReference type="ARBA" id="ARBA00004496"/>
    </source>
</evidence>
<dbReference type="GO" id="GO:0003887">
    <property type="term" value="F:DNA-directed DNA polymerase activity"/>
    <property type="evidence" value="ECO:0007669"/>
    <property type="project" value="UniProtKB-UniRule"/>
</dbReference>
<dbReference type="SUPFAM" id="SSF100879">
    <property type="entry name" value="Lesion bypass DNA polymerase (Y-family), little finger domain"/>
    <property type="match status" value="1"/>
</dbReference>
<dbReference type="GO" id="GO:0006261">
    <property type="term" value="P:DNA-templated DNA replication"/>
    <property type="evidence" value="ECO:0007669"/>
    <property type="project" value="UniProtKB-UniRule"/>
</dbReference>
<dbReference type="InterPro" id="IPR053848">
    <property type="entry name" value="IMS_HHH_1"/>
</dbReference>
<keyword evidence="8 16" id="KW-0235">DNA replication</keyword>
<evidence type="ECO:0000256" key="13">
    <source>
        <dbReference type="ARBA" id="ARBA00023125"/>
    </source>
</evidence>
<feature type="binding site" evidence="16">
    <location>
        <position position="107"/>
    </location>
    <ligand>
        <name>Mg(2+)</name>
        <dbReference type="ChEBI" id="CHEBI:18420"/>
    </ligand>
</feature>
<dbReference type="Gene3D" id="3.30.1490.100">
    <property type="entry name" value="DNA polymerase, Y-family, little finger domain"/>
    <property type="match status" value="1"/>
</dbReference>
<dbReference type="GO" id="GO:0042276">
    <property type="term" value="P:error-prone translesion synthesis"/>
    <property type="evidence" value="ECO:0007669"/>
    <property type="project" value="TreeGrafter"/>
</dbReference>
<dbReference type="Pfam" id="PF21999">
    <property type="entry name" value="IMS_HHH_1"/>
    <property type="match status" value="1"/>
</dbReference>
<dbReference type="Pfam" id="PF00817">
    <property type="entry name" value="IMS"/>
    <property type="match status" value="1"/>
</dbReference>
<evidence type="ECO:0000256" key="7">
    <source>
        <dbReference type="ARBA" id="ARBA00022695"/>
    </source>
</evidence>
<feature type="active site" evidence="16">
    <location>
        <position position="108"/>
    </location>
</feature>
<comment type="subcellular location">
    <subcellularLocation>
        <location evidence="1 16">Cytoplasm</location>
    </subcellularLocation>
</comment>
<evidence type="ECO:0000256" key="12">
    <source>
        <dbReference type="ARBA" id="ARBA00022932"/>
    </source>
</evidence>
<evidence type="ECO:0000256" key="16">
    <source>
        <dbReference type="HAMAP-Rule" id="MF_01113"/>
    </source>
</evidence>
<keyword evidence="5 16" id="KW-0963">Cytoplasm</keyword>
<dbReference type="GO" id="GO:0003684">
    <property type="term" value="F:damaged DNA binding"/>
    <property type="evidence" value="ECO:0007669"/>
    <property type="project" value="InterPro"/>
</dbReference>
<evidence type="ECO:0000256" key="3">
    <source>
        <dbReference type="ARBA" id="ARBA00011245"/>
    </source>
</evidence>
<dbReference type="HAMAP" id="MF_01113">
    <property type="entry name" value="DNApol_IV"/>
    <property type="match status" value="1"/>
</dbReference>
<dbReference type="PANTHER" id="PTHR11076:SF33">
    <property type="entry name" value="DNA POLYMERASE KAPPA"/>
    <property type="match status" value="1"/>
</dbReference>
<proteinExistence type="inferred from homology"/>
<evidence type="ECO:0000256" key="15">
    <source>
        <dbReference type="ARBA" id="ARBA00049244"/>
    </source>
</evidence>
<dbReference type="SUPFAM" id="SSF56672">
    <property type="entry name" value="DNA/RNA polymerases"/>
    <property type="match status" value="1"/>
</dbReference>
<keyword evidence="9 16" id="KW-0479">Metal-binding</keyword>
<feature type="binding site" evidence="16">
    <location>
        <position position="12"/>
    </location>
    <ligand>
        <name>Mg(2+)</name>
        <dbReference type="ChEBI" id="CHEBI:18420"/>
    </ligand>
</feature>
<keyword evidence="13 16" id="KW-0238">DNA-binding</keyword>
<evidence type="ECO:0000313" key="18">
    <source>
        <dbReference type="EMBL" id="BBM85170.1"/>
    </source>
</evidence>